<dbReference type="EMBL" id="SJOL01006432">
    <property type="protein sequence ID" value="TGZ67003.1"/>
    <property type="molecule type" value="Genomic_DNA"/>
</dbReference>
<evidence type="ECO:0000313" key="2">
    <source>
        <dbReference type="Proteomes" id="UP000308267"/>
    </source>
</evidence>
<reference evidence="1 2" key="1">
    <citation type="journal article" date="2019" name="BMC Genomics">
        <title>New insights from Opisthorchis felineus genome: update on genomics of the epidemiologically important liver flukes.</title>
        <authorList>
            <person name="Ershov N.I."/>
            <person name="Mordvinov V.A."/>
            <person name="Prokhortchouk E.B."/>
            <person name="Pakharukova M.Y."/>
            <person name="Gunbin K.V."/>
            <person name="Ustyantsev K."/>
            <person name="Genaev M.A."/>
            <person name="Blinov A.G."/>
            <person name="Mazur A."/>
            <person name="Boulygina E."/>
            <person name="Tsygankova S."/>
            <person name="Khrameeva E."/>
            <person name="Chekanov N."/>
            <person name="Fan G."/>
            <person name="Xiao A."/>
            <person name="Zhang H."/>
            <person name="Xu X."/>
            <person name="Yang H."/>
            <person name="Solovyev V."/>
            <person name="Lee S.M."/>
            <person name="Liu X."/>
            <person name="Afonnikov D.A."/>
            <person name="Skryabin K.G."/>
        </authorList>
    </citation>
    <scope>NUCLEOTIDE SEQUENCE [LARGE SCALE GENOMIC DNA]</scope>
    <source>
        <strain evidence="1">AK-0245</strain>
        <tissue evidence="1">Whole organism</tissue>
    </source>
</reference>
<accession>A0A4S2LT57</accession>
<dbReference type="Proteomes" id="UP000308267">
    <property type="component" value="Unassembled WGS sequence"/>
</dbReference>
<organism evidence="1 2">
    <name type="scientific">Opisthorchis felineus</name>
    <dbReference type="NCBI Taxonomy" id="147828"/>
    <lineage>
        <taxon>Eukaryota</taxon>
        <taxon>Metazoa</taxon>
        <taxon>Spiralia</taxon>
        <taxon>Lophotrochozoa</taxon>
        <taxon>Platyhelminthes</taxon>
        <taxon>Trematoda</taxon>
        <taxon>Digenea</taxon>
        <taxon>Opisthorchiida</taxon>
        <taxon>Opisthorchiata</taxon>
        <taxon>Opisthorchiidae</taxon>
        <taxon>Opisthorchis</taxon>
    </lineage>
</organism>
<keyword evidence="2" id="KW-1185">Reference proteome</keyword>
<gene>
    <name evidence="1" type="ORF">CRM22_005040</name>
</gene>
<dbReference type="AlphaFoldDB" id="A0A4S2LT57"/>
<feature type="non-terminal residue" evidence="1">
    <location>
        <position position="1"/>
    </location>
</feature>
<evidence type="ECO:0000313" key="1">
    <source>
        <dbReference type="EMBL" id="TGZ67003.1"/>
    </source>
</evidence>
<feature type="non-terminal residue" evidence="1">
    <location>
        <position position="55"/>
    </location>
</feature>
<proteinExistence type="predicted"/>
<comment type="caution">
    <text evidence="1">The sequence shown here is derived from an EMBL/GenBank/DDBJ whole genome shotgun (WGS) entry which is preliminary data.</text>
</comment>
<protein>
    <submittedName>
        <fullName evidence="1">Uncharacterized protein</fullName>
    </submittedName>
</protein>
<sequence>GRGTAAVDCYVSSLETHRMTRFKPQYRILRLALGLLSQRWISTVPACLLRCLAQD</sequence>
<name>A0A4S2LT57_OPIFE</name>